<dbReference type="NCBIfam" id="NF047696">
    <property type="entry name" value="ThlDiSintTplARhiz"/>
    <property type="match status" value="1"/>
</dbReference>
<dbReference type="InterPro" id="IPR013766">
    <property type="entry name" value="Thioredoxin_domain"/>
</dbReference>
<proteinExistence type="predicted"/>
<sequence>MVRRSSAFRRTALTFAAALAVTGLGLYGTARLWGNSAGGSCSASSAIAARLAPLAKGEMAAFQTGVRPLPDLGFHSPDGAPLTLASFEGRTVLLNLWATWCEPCKREMPALDTLQGEFGGPLFEVAAVNMDTRNLDRPKAWLAEAKIGRLAYYTDHKTTIFKELRSLGEAEGLPTTVLVGPDGCKIGKLSGWAEWASDEGRALIRAALPEK</sequence>
<dbReference type="InterPro" id="IPR036249">
    <property type="entry name" value="Thioredoxin-like_sf"/>
</dbReference>
<name>A0A4V3DX29_9HYPH</name>
<dbReference type="InterPro" id="IPR000866">
    <property type="entry name" value="AhpC/TSA"/>
</dbReference>
<evidence type="ECO:0000259" key="2">
    <source>
        <dbReference type="PROSITE" id="PS51352"/>
    </source>
</evidence>
<dbReference type="Proteomes" id="UP000295122">
    <property type="component" value="Unassembled WGS sequence"/>
</dbReference>
<gene>
    <name evidence="3" type="ORF">EV668_4219</name>
</gene>
<dbReference type="PANTHER" id="PTHR42852">
    <property type="entry name" value="THIOL:DISULFIDE INTERCHANGE PROTEIN DSBE"/>
    <property type="match status" value="1"/>
</dbReference>
<dbReference type="PROSITE" id="PS51352">
    <property type="entry name" value="THIOREDOXIN_2"/>
    <property type="match status" value="1"/>
</dbReference>
<dbReference type="CDD" id="cd02966">
    <property type="entry name" value="TlpA_like_family"/>
    <property type="match status" value="1"/>
</dbReference>
<dbReference type="RefSeq" id="WP_245513336.1">
    <property type="nucleotide sequence ID" value="NZ_SNZR01000016.1"/>
</dbReference>
<organism evidence="3 4">
    <name type="scientific">Enterovirga rhinocerotis</name>
    <dbReference type="NCBI Taxonomy" id="1339210"/>
    <lineage>
        <taxon>Bacteria</taxon>
        <taxon>Pseudomonadati</taxon>
        <taxon>Pseudomonadota</taxon>
        <taxon>Alphaproteobacteria</taxon>
        <taxon>Hyphomicrobiales</taxon>
        <taxon>Methylobacteriaceae</taxon>
        <taxon>Enterovirga</taxon>
    </lineage>
</organism>
<keyword evidence="3" id="KW-0413">Isomerase</keyword>
<dbReference type="InterPro" id="IPR050553">
    <property type="entry name" value="Thioredoxin_ResA/DsbE_sf"/>
</dbReference>
<dbReference type="Gene3D" id="3.40.30.10">
    <property type="entry name" value="Glutaredoxin"/>
    <property type="match status" value="1"/>
</dbReference>
<accession>A0A4V3DX29</accession>
<dbReference type="GO" id="GO:0016209">
    <property type="term" value="F:antioxidant activity"/>
    <property type="evidence" value="ECO:0007669"/>
    <property type="project" value="InterPro"/>
</dbReference>
<dbReference type="InterPro" id="IPR017937">
    <property type="entry name" value="Thioredoxin_CS"/>
</dbReference>
<evidence type="ECO:0000313" key="3">
    <source>
        <dbReference type="EMBL" id="TDR87139.1"/>
    </source>
</evidence>
<keyword evidence="1" id="KW-0676">Redox-active center</keyword>
<dbReference type="PANTHER" id="PTHR42852:SF13">
    <property type="entry name" value="PROTEIN DIPZ"/>
    <property type="match status" value="1"/>
</dbReference>
<evidence type="ECO:0000256" key="1">
    <source>
        <dbReference type="ARBA" id="ARBA00023284"/>
    </source>
</evidence>
<dbReference type="EMBL" id="SNZR01000016">
    <property type="protein sequence ID" value="TDR87139.1"/>
    <property type="molecule type" value="Genomic_DNA"/>
</dbReference>
<dbReference type="AlphaFoldDB" id="A0A4V3DX29"/>
<keyword evidence="4" id="KW-1185">Reference proteome</keyword>
<dbReference type="GO" id="GO:0015036">
    <property type="term" value="F:disulfide oxidoreductase activity"/>
    <property type="evidence" value="ECO:0007669"/>
    <property type="project" value="UniProtKB-ARBA"/>
</dbReference>
<evidence type="ECO:0000313" key="4">
    <source>
        <dbReference type="Proteomes" id="UP000295122"/>
    </source>
</evidence>
<dbReference type="GO" id="GO:0016853">
    <property type="term" value="F:isomerase activity"/>
    <property type="evidence" value="ECO:0007669"/>
    <property type="project" value="UniProtKB-KW"/>
</dbReference>
<dbReference type="PROSITE" id="PS00194">
    <property type="entry name" value="THIOREDOXIN_1"/>
    <property type="match status" value="1"/>
</dbReference>
<reference evidence="3 4" key="1">
    <citation type="submission" date="2019-03" db="EMBL/GenBank/DDBJ databases">
        <title>Genomic Encyclopedia of Type Strains, Phase IV (KMG-IV): sequencing the most valuable type-strain genomes for metagenomic binning, comparative biology and taxonomic classification.</title>
        <authorList>
            <person name="Goeker M."/>
        </authorList>
    </citation>
    <scope>NUCLEOTIDE SEQUENCE [LARGE SCALE GENOMIC DNA]</scope>
    <source>
        <strain evidence="3 4">DSM 25903</strain>
    </source>
</reference>
<comment type="caution">
    <text evidence="3">The sequence shown here is derived from an EMBL/GenBank/DDBJ whole genome shotgun (WGS) entry which is preliminary data.</text>
</comment>
<feature type="domain" description="Thioredoxin" evidence="2">
    <location>
        <begin position="63"/>
        <end position="209"/>
    </location>
</feature>
<protein>
    <submittedName>
        <fullName evidence="3">Thiol-disulfide isomerase/thioredoxin</fullName>
    </submittedName>
</protein>
<dbReference type="Pfam" id="PF00578">
    <property type="entry name" value="AhpC-TSA"/>
    <property type="match status" value="1"/>
</dbReference>
<dbReference type="SUPFAM" id="SSF52833">
    <property type="entry name" value="Thioredoxin-like"/>
    <property type="match status" value="1"/>
</dbReference>